<dbReference type="CDD" id="cd10291">
    <property type="entry name" value="GST_C_YfcG_like"/>
    <property type="match status" value="1"/>
</dbReference>
<dbReference type="PANTHER" id="PTHR44051">
    <property type="entry name" value="GLUTATHIONE S-TRANSFERASE-RELATED"/>
    <property type="match status" value="1"/>
</dbReference>
<dbReference type="PROSITE" id="PS50405">
    <property type="entry name" value="GST_CTER"/>
    <property type="match status" value="1"/>
</dbReference>
<dbReference type="InterPro" id="IPR010987">
    <property type="entry name" value="Glutathione-S-Trfase_C-like"/>
</dbReference>
<dbReference type="InterPro" id="IPR004045">
    <property type="entry name" value="Glutathione_S-Trfase_N"/>
</dbReference>
<dbReference type="InterPro" id="IPR036249">
    <property type="entry name" value="Thioredoxin-like_sf"/>
</dbReference>
<accession>A0A812NMB8</accession>
<sequence length="385" mass="44344">MEKLCELAQADLLELVRSVDDQKGRIQELSEDQEAELAANLPLFIAAICVLNRYRFEDVLTSYQIDPLELQQLFARLDRLGVIELLPENRYRLQVSRSFRWRKNGPIERYFIGHVLSSFVDRKLVRTQDSFRFAWGTVSDATAQRFIERLRSVYDDFNDAADADAQLPLEQRTGAGLLMIDLYTWSTPNGRKISIALEEFGLPYTVHAVNIAKDEQLEPEFLAISPNNKIPVIVDREKNRSIMESGAILIYLADMHDRFWGDDRYQTLEWLMLQMASIGPMLGQTHHFLKFNPGKAPYAEDRYAAETKRLYGVLNKRLSESEYLAGSYSIADIATWPWIARYEWQGVDFPSYPHLLRWYKEIAARPAVQRGFDVPAIGAQIPMPG</sequence>
<dbReference type="PROSITE" id="PS50404">
    <property type="entry name" value="GST_NTER"/>
    <property type="match status" value="1"/>
</dbReference>
<dbReference type="SUPFAM" id="SSF47616">
    <property type="entry name" value="GST C-terminal domain-like"/>
    <property type="match status" value="1"/>
</dbReference>
<dbReference type="EMBL" id="CAJNIZ010011113">
    <property type="protein sequence ID" value="CAE7314435.1"/>
    <property type="molecule type" value="Genomic_DNA"/>
</dbReference>
<feature type="domain" description="GST N-terminal" evidence="2">
    <location>
        <begin position="177"/>
        <end position="260"/>
    </location>
</feature>
<dbReference type="Pfam" id="PF00043">
    <property type="entry name" value="GST_C"/>
    <property type="match status" value="1"/>
</dbReference>
<dbReference type="SFLD" id="SFLDG01151">
    <property type="entry name" value="Main.2:_Nu-like"/>
    <property type="match status" value="1"/>
</dbReference>
<dbReference type="OrthoDB" id="427079at2759"/>
<evidence type="ECO:0000259" key="2">
    <source>
        <dbReference type="PROSITE" id="PS50404"/>
    </source>
</evidence>
<reference evidence="4" key="1">
    <citation type="submission" date="2021-02" db="EMBL/GenBank/DDBJ databases">
        <authorList>
            <person name="Dougan E. K."/>
            <person name="Rhodes N."/>
            <person name="Thang M."/>
            <person name="Chan C."/>
        </authorList>
    </citation>
    <scope>NUCLEOTIDE SEQUENCE</scope>
</reference>
<dbReference type="CDD" id="cd03048">
    <property type="entry name" value="GST_N_Ure2p_like"/>
    <property type="match status" value="1"/>
</dbReference>
<dbReference type="Pfam" id="PF13409">
    <property type="entry name" value="GST_N_2"/>
    <property type="match status" value="1"/>
</dbReference>
<dbReference type="Gene3D" id="3.40.30.10">
    <property type="entry name" value="Glutaredoxin"/>
    <property type="match status" value="1"/>
</dbReference>
<feature type="domain" description="GST C-terminal" evidence="3">
    <location>
        <begin position="260"/>
        <end position="385"/>
    </location>
</feature>
<dbReference type="Proteomes" id="UP000649617">
    <property type="component" value="Unassembled WGS sequence"/>
</dbReference>
<evidence type="ECO:0000313" key="5">
    <source>
        <dbReference type="Proteomes" id="UP000649617"/>
    </source>
</evidence>
<dbReference type="SFLD" id="SFLDS00019">
    <property type="entry name" value="Glutathione_Transferase_(cytos"/>
    <property type="match status" value="1"/>
</dbReference>
<dbReference type="InterPro" id="IPR004046">
    <property type="entry name" value="GST_C"/>
</dbReference>
<dbReference type="InterPro" id="IPR040079">
    <property type="entry name" value="Glutathione_S-Trfase"/>
</dbReference>
<dbReference type="SFLD" id="SFLDG00358">
    <property type="entry name" value="Main_(cytGST)"/>
    <property type="match status" value="1"/>
</dbReference>
<evidence type="ECO:0000256" key="1">
    <source>
        <dbReference type="ARBA" id="ARBA00007409"/>
    </source>
</evidence>
<organism evidence="4 5">
    <name type="scientific">Symbiodinium pilosum</name>
    <name type="common">Dinoflagellate</name>
    <dbReference type="NCBI Taxonomy" id="2952"/>
    <lineage>
        <taxon>Eukaryota</taxon>
        <taxon>Sar</taxon>
        <taxon>Alveolata</taxon>
        <taxon>Dinophyceae</taxon>
        <taxon>Suessiales</taxon>
        <taxon>Symbiodiniaceae</taxon>
        <taxon>Symbiodinium</taxon>
    </lineage>
</organism>
<dbReference type="InterPro" id="IPR036282">
    <property type="entry name" value="Glutathione-S-Trfase_C_sf"/>
</dbReference>
<evidence type="ECO:0000259" key="3">
    <source>
        <dbReference type="PROSITE" id="PS50405"/>
    </source>
</evidence>
<comment type="caution">
    <text evidence="4">The sequence shown here is derived from an EMBL/GenBank/DDBJ whole genome shotgun (WGS) entry which is preliminary data.</text>
</comment>
<name>A0A812NMB8_SYMPI</name>
<dbReference type="AlphaFoldDB" id="A0A812NMB8"/>
<dbReference type="SUPFAM" id="SSF52833">
    <property type="entry name" value="Thioredoxin-like"/>
    <property type="match status" value="1"/>
</dbReference>
<dbReference type="Gene3D" id="1.20.1050.10">
    <property type="match status" value="1"/>
</dbReference>
<comment type="similarity">
    <text evidence="1">Belongs to the GST superfamily.</text>
</comment>
<dbReference type="PANTHER" id="PTHR44051:SF19">
    <property type="entry name" value="DISULFIDE-BOND OXIDOREDUCTASE YFCG"/>
    <property type="match status" value="1"/>
</dbReference>
<proteinExistence type="inferred from homology"/>
<keyword evidence="5" id="KW-1185">Reference proteome</keyword>
<protein>
    <submittedName>
        <fullName evidence="4">YfcG protein</fullName>
    </submittedName>
</protein>
<gene>
    <name evidence="4" type="primary">yfcG</name>
    <name evidence="4" type="ORF">SPIL2461_LOCUS7205</name>
</gene>
<evidence type="ECO:0000313" key="4">
    <source>
        <dbReference type="EMBL" id="CAE7314435.1"/>
    </source>
</evidence>